<feature type="compositionally biased region" description="Basic and acidic residues" evidence="15">
    <location>
        <begin position="781"/>
        <end position="792"/>
    </location>
</feature>
<feature type="region of interest" description="Disordered" evidence="15">
    <location>
        <begin position="1"/>
        <end position="78"/>
    </location>
</feature>
<dbReference type="AlphaFoldDB" id="A0A286UFD8"/>
<dbReference type="GO" id="GO:0006270">
    <property type="term" value="P:DNA replication initiation"/>
    <property type="evidence" value="ECO:0007669"/>
    <property type="project" value="UniProtKB-UniRule"/>
</dbReference>
<dbReference type="Pfam" id="PF00493">
    <property type="entry name" value="MCM"/>
    <property type="match status" value="1"/>
</dbReference>
<dbReference type="InterPro" id="IPR018525">
    <property type="entry name" value="MCM_CS"/>
</dbReference>
<dbReference type="Pfam" id="PF18263">
    <property type="entry name" value="WHD_MCM6"/>
    <property type="match status" value="1"/>
</dbReference>
<evidence type="ECO:0000256" key="4">
    <source>
        <dbReference type="ARBA" id="ARBA00022705"/>
    </source>
</evidence>
<keyword evidence="5 13" id="KW-0547">Nucleotide-binding</keyword>
<dbReference type="GO" id="GO:0097373">
    <property type="term" value="C:MCM core complex"/>
    <property type="evidence" value="ECO:0007669"/>
    <property type="project" value="UniProtKB-ARBA"/>
</dbReference>
<dbReference type="InterPro" id="IPR008049">
    <property type="entry name" value="MCM6"/>
</dbReference>
<comment type="caution">
    <text evidence="17">The sequence shown here is derived from an EMBL/GenBank/DDBJ whole genome shotgun (WGS) entry which is preliminary data.</text>
</comment>
<dbReference type="STRING" id="2282107.A0A286UFD8"/>
<dbReference type="FunFam" id="3.40.50.300:FF:000115">
    <property type="entry name" value="DNA helicase"/>
    <property type="match status" value="1"/>
</dbReference>
<evidence type="ECO:0000256" key="12">
    <source>
        <dbReference type="ARBA" id="ARBA00073495"/>
    </source>
</evidence>
<gene>
    <name evidence="17" type="ORF">PNOK_0672500</name>
</gene>
<evidence type="ECO:0000256" key="14">
    <source>
        <dbReference type="RuleBase" id="RU368064"/>
    </source>
</evidence>
<protein>
    <recommendedName>
        <fullName evidence="12 14">DNA replication licensing factor MCM6</fullName>
        <ecNumber evidence="3 14">3.6.4.12</ecNumber>
    </recommendedName>
</protein>
<comment type="catalytic activity">
    <reaction evidence="14">
        <text>ATP + H2O = ADP + phosphate + H(+)</text>
        <dbReference type="Rhea" id="RHEA:13065"/>
        <dbReference type="ChEBI" id="CHEBI:15377"/>
        <dbReference type="ChEBI" id="CHEBI:15378"/>
        <dbReference type="ChEBI" id="CHEBI:30616"/>
        <dbReference type="ChEBI" id="CHEBI:43474"/>
        <dbReference type="ChEBI" id="CHEBI:456216"/>
        <dbReference type="EC" id="3.6.4.12"/>
    </reaction>
</comment>
<dbReference type="InterPro" id="IPR033762">
    <property type="entry name" value="MCM_OB"/>
</dbReference>
<dbReference type="GO" id="GO:0003697">
    <property type="term" value="F:single-stranded DNA binding"/>
    <property type="evidence" value="ECO:0007669"/>
    <property type="project" value="TreeGrafter"/>
</dbReference>
<dbReference type="InterPro" id="IPR041562">
    <property type="entry name" value="MCM_lid"/>
</dbReference>
<dbReference type="Gene3D" id="3.30.1640.10">
    <property type="entry name" value="mini-chromosome maintenance (MCM) complex, chain A, domain 1"/>
    <property type="match status" value="1"/>
</dbReference>
<dbReference type="PRINTS" id="PR01657">
    <property type="entry name" value="MCMFAMILY"/>
</dbReference>
<dbReference type="InterPro" id="IPR012340">
    <property type="entry name" value="NA-bd_OB-fold"/>
</dbReference>
<evidence type="ECO:0000256" key="3">
    <source>
        <dbReference type="ARBA" id="ARBA00012551"/>
    </source>
</evidence>
<dbReference type="InterPro" id="IPR031327">
    <property type="entry name" value="MCM"/>
</dbReference>
<dbReference type="FunFam" id="1.20.58.870:FF:000002">
    <property type="entry name" value="DNA helicase"/>
    <property type="match status" value="1"/>
</dbReference>
<dbReference type="GO" id="GO:0005656">
    <property type="term" value="C:nuclear pre-replicative complex"/>
    <property type="evidence" value="ECO:0007669"/>
    <property type="project" value="UniProtKB-ARBA"/>
</dbReference>
<feature type="domain" description="MCM C-terminal AAA(+) ATPase" evidence="16">
    <location>
        <begin position="455"/>
        <end position="661"/>
    </location>
</feature>
<dbReference type="GO" id="GO:0043596">
    <property type="term" value="C:nuclear replication fork"/>
    <property type="evidence" value="ECO:0007669"/>
    <property type="project" value="UniProtKB-ARBA"/>
</dbReference>
<dbReference type="OrthoDB" id="1744952at2759"/>
<dbReference type="EMBL" id="NBII01000006">
    <property type="protein sequence ID" value="PAV18239.1"/>
    <property type="molecule type" value="Genomic_DNA"/>
</dbReference>
<dbReference type="GO" id="GO:0042555">
    <property type="term" value="C:MCM complex"/>
    <property type="evidence" value="ECO:0007669"/>
    <property type="project" value="UniProtKB-UniRule"/>
</dbReference>
<keyword evidence="10" id="KW-0539">Nucleus</keyword>
<dbReference type="Gene3D" id="2.20.28.10">
    <property type="match status" value="1"/>
</dbReference>
<dbReference type="InterPro" id="IPR001208">
    <property type="entry name" value="MCM_dom"/>
</dbReference>
<keyword evidence="18" id="KW-1185">Reference proteome</keyword>
<feature type="compositionally biased region" description="Low complexity" evidence="15">
    <location>
        <begin position="14"/>
        <end position="28"/>
    </location>
</feature>
<evidence type="ECO:0000256" key="1">
    <source>
        <dbReference type="ARBA" id="ARBA00004123"/>
    </source>
</evidence>
<dbReference type="Gene3D" id="1.20.58.870">
    <property type="match status" value="1"/>
</dbReference>
<dbReference type="Proteomes" id="UP000217199">
    <property type="component" value="Unassembled WGS sequence"/>
</dbReference>
<evidence type="ECO:0000256" key="6">
    <source>
        <dbReference type="ARBA" id="ARBA00022801"/>
    </source>
</evidence>
<evidence type="ECO:0000256" key="10">
    <source>
        <dbReference type="ARBA" id="ARBA00023242"/>
    </source>
</evidence>
<keyword evidence="6 14" id="KW-0378">Hydrolase</keyword>
<feature type="region of interest" description="Disordered" evidence="15">
    <location>
        <begin position="779"/>
        <end position="810"/>
    </location>
</feature>
<comment type="subcellular location">
    <subcellularLocation>
        <location evidence="1 14">Nucleus</location>
    </subcellularLocation>
</comment>
<dbReference type="Pfam" id="PF17207">
    <property type="entry name" value="MCM_OB"/>
    <property type="match status" value="1"/>
</dbReference>
<dbReference type="GO" id="GO:1990518">
    <property type="term" value="F:single-stranded 3'-5' DNA helicase activity"/>
    <property type="evidence" value="ECO:0007669"/>
    <property type="project" value="TreeGrafter"/>
</dbReference>
<dbReference type="InterPro" id="IPR041024">
    <property type="entry name" value="Mcm6_C"/>
</dbReference>
<keyword evidence="9 13" id="KW-0238">DNA-binding</keyword>
<evidence type="ECO:0000313" key="17">
    <source>
        <dbReference type="EMBL" id="PAV18239.1"/>
    </source>
</evidence>
<dbReference type="InterPro" id="IPR027417">
    <property type="entry name" value="P-loop_NTPase"/>
</dbReference>
<evidence type="ECO:0000256" key="8">
    <source>
        <dbReference type="ARBA" id="ARBA00022840"/>
    </source>
</evidence>
<reference evidence="17 18" key="1">
    <citation type="journal article" date="2017" name="Mol. Ecol.">
        <title>Comparative and population genomic landscape of Phellinus noxius: A hypervariable fungus causing root rot in trees.</title>
        <authorList>
            <person name="Chung C.L."/>
            <person name="Lee T.J."/>
            <person name="Akiba M."/>
            <person name="Lee H.H."/>
            <person name="Kuo T.H."/>
            <person name="Liu D."/>
            <person name="Ke H.M."/>
            <person name="Yokoi T."/>
            <person name="Roa M.B."/>
            <person name="Lu M.J."/>
            <person name="Chang Y.Y."/>
            <person name="Ann P.J."/>
            <person name="Tsai J.N."/>
            <person name="Chen C.Y."/>
            <person name="Tzean S.S."/>
            <person name="Ota Y."/>
            <person name="Hattori T."/>
            <person name="Sahashi N."/>
            <person name="Liou R.F."/>
            <person name="Kikuchi T."/>
            <person name="Tsai I.J."/>
        </authorList>
    </citation>
    <scope>NUCLEOTIDE SEQUENCE [LARGE SCALE GENOMIC DNA]</scope>
    <source>
        <strain evidence="17 18">FFPRI411160</strain>
    </source>
</reference>
<dbReference type="Gene3D" id="3.40.50.300">
    <property type="entry name" value="P-loop containing nucleotide triphosphate hydrolases"/>
    <property type="match status" value="1"/>
</dbReference>
<name>A0A286UFD8_9AGAM</name>
<dbReference type="PANTHER" id="PTHR11630:SF43">
    <property type="entry name" value="DNA REPLICATION LICENSING FACTOR MCM6"/>
    <property type="match status" value="1"/>
</dbReference>
<proteinExistence type="inferred from homology"/>
<evidence type="ECO:0000256" key="15">
    <source>
        <dbReference type="SAM" id="MobiDB-lite"/>
    </source>
</evidence>
<organism evidence="17 18">
    <name type="scientific">Pyrrhoderma noxium</name>
    <dbReference type="NCBI Taxonomy" id="2282107"/>
    <lineage>
        <taxon>Eukaryota</taxon>
        <taxon>Fungi</taxon>
        <taxon>Dikarya</taxon>
        <taxon>Basidiomycota</taxon>
        <taxon>Agaricomycotina</taxon>
        <taxon>Agaricomycetes</taxon>
        <taxon>Hymenochaetales</taxon>
        <taxon>Hymenochaetaceae</taxon>
        <taxon>Pyrrhoderma</taxon>
    </lineage>
</organism>
<dbReference type="PROSITE" id="PS00847">
    <property type="entry name" value="MCM_1"/>
    <property type="match status" value="1"/>
</dbReference>
<dbReference type="CDD" id="cd17757">
    <property type="entry name" value="MCM6"/>
    <property type="match status" value="1"/>
</dbReference>
<comment type="function">
    <text evidence="14">Acts as component of the MCM2-7 complex (MCM complex) which is the replicative helicase essential for 'once per cell cycle' DNA replication initiation and elongation in eukaryotic cells. The active ATPase sites in the MCM2-7 ring are formed through the interaction surfaces of two neighboring subunits such that a critical structure of a conserved arginine finger motif is provided in trans relative to the ATP-binding site of the Walker A box of the adjacent subunit. The six ATPase active sites, however, are likely to contribute differentially to the complex helicase activity.</text>
</comment>
<evidence type="ECO:0000256" key="7">
    <source>
        <dbReference type="ARBA" id="ARBA00022806"/>
    </source>
</evidence>
<evidence type="ECO:0000256" key="13">
    <source>
        <dbReference type="RuleBase" id="RU004070"/>
    </source>
</evidence>
<dbReference type="GO" id="GO:0031261">
    <property type="term" value="C:DNA replication preinitiation complex"/>
    <property type="evidence" value="ECO:0007669"/>
    <property type="project" value="UniProtKB-ARBA"/>
</dbReference>
<dbReference type="FunFam" id="2.20.28.10:FF:000003">
    <property type="entry name" value="DNA helicase"/>
    <property type="match status" value="1"/>
</dbReference>
<dbReference type="GO" id="GO:0006279">
    <property type="term" value="P:premeiotic DNA replication"/>
    <property type="evidence" value="ECO:0007669"/>
    <property type="project" value="UniProtKB-ARBA"/>
</dbReference>
<sequence length="984" mass="109009">MDFDGPSSPDFNLPPSSAPAASAATATTNRAGSRTPRSARRGNGNAVSGDALALDDIQQDNNGNGEEEAATQRRRARARGRIEGDVPLVRDAIGERITESFETFLKTFTEEIHLGATPGSEDMGDATDATFIYIEQVHIMRDHGLTTIYVDFKHILQQDDVLAQAIQTQYYRFMPYLKRAVHNLVAEYAPEYLQENPNARSDQASSQAKEFSVAFYHLPLVSGIRELKTEKIGTLMSVSGTVTRTSEVRPELLFGSFVCEVCGGIVNEIEQQFKYTEPSLCPNPMCGNRNAWQLQIDTSRFTDWQKVRIQENPSEIPTGSMPRSLDVILRGELVERAKAGDKCVFTGTFIVVPDVSQMGLPGGNQAEMMRESRKGNTAQGAVGQTGVTGLKSLGVRDLAYKTAFLACMVHDVDGRTGANVHGETDDKESDTETFLLSLTEPEREELESMVHSDYIYSRLVSSIAPTVYGHEVVKKGLLLQLMGGVNKQTSEGMHLRGDINICIVGDPSTSKSQFLKYICSFLPRAVYTSGKASSAAGLTAAVVKDEETGDFTIEAGALMLADNGICAIDEFDKMDVADQVAIHEAMEQQTISIAKAGIHATLNARTSILAAANPVGGRYDRKKTLRQNVAMSAPIMSRFDLFFVVLDECDEKMDLNIAEHIVNVHRYQDAAINPEFSTEALQRYIGYARTFKPKLTAEAADVLVDKYRLLRQDDASGFGRNSYRITVRQLESLIRLSEAIARANCTPDITPAFVREAYNLLRQSIIHVELDDIDFDEEELQGERDRAQDQRARRAQTQTQGDDVDMGDMTATDNMEESYNEASLDPSSPTRARGPARQLISTPVHPSVFDQEPPTQPRRKMKITHDKYQQIQSLIVLHLLDCEKRTGQGLDGDELIDWYLESKEEELQTVDDIEYEKELLQKVLRKLVKDSYLIAVKGDVQESLPTSTDNSGLSIGLTPDDSNMKVFYMVHPSVETDSTSSQLM</sequence>
<evidence type="ECO:0000313" key="18">
    <source>
        <dbReference type="Proteomes" id="UP000217199"/>
    </source>
</evidence>
<accession>A0A286UFD8</accession>
<dbReference type="SUPFAM" id="SSF50249">
    <property type="entry name" value="Nucleic acid-binding proteins"/>
    <property type="match status" value="1"/>
</dbReference>
<evidence type="ECO:0000256" key="9">
    <source>
        <dbReference type="ARBA" id="ARBA00023125"/>
    </source>
</evidence>
<dbReference type="InterPro" id="IPR027925">
    <property type="entry name" value="MCM_N"/>
</dbReference>
<dbReference type="Gene3D" id="2.40.50.140">
    <property type="entry name" value="Nucleic acid-binding proteins"/>
    <property type="match status" value="1"/>
</dbReference>
<dbReference type="EC" id="3.6.4.12" evidence="3 14"/>
<comment type="similarity">
    <text evidence="2 13">Belongs to the MCM family.</text>
</comment>
<keyword evidence="7 14" id="KW-0347">Helicase</keyword>
<keyword evidence="11 14" id="KW-0131">Cell cycle</keyword>
<evidence type="ECO:0000256" key="11">
    <source>
        <dbReference type="ARBA" id="ARBA00023306"/>
    </source>
</evidence>
<dbReference type="GO" id="GO:0005524">
    <property type="term" value="F:ATP binding"/>
    <property type="evidence" value="ECO:0007669"/>
    <property type="project" value="UniProtKB-UniRule"/>
</dbReference>
<dbReference type="GO" id="GO:0000727">
    <property type="term" value="P:double-strand break repair via break-induced replication"/>
    <property type="evidence" value="ECO:0007669"/>
    <property type="project" value="TreeGrafter"/>
</dbReference>
<keyword evidence="8 13" id="KW-0067">ATP-binding</keyword>
<dbReference type="InParanoid" id="A0A286UFD8"/>
<dbReference type="PRINTS" id="PR01662">
    <property type="entry name" value="MCMPROTEIN6"/>
</dbReference>
<comment type="subunit">
    <text evidence="14">Component of the MCM2-7 complex.</text>
</comment>
<dbReference type="Pfam" id="PF14551">
    <property type="entry name" value="MCM_N"/>
    <property type="match status" value="1"/>
</dbReference>
<evidence type="ECO:0000256" key="5">
    <source>
        <dbReference type="ARBA" id="ARBA00022741"/>
    </source>
</evidence>
<evidence type="ECO:0000259" key="16">
    <source>
        <dbReference type="PROSITE" id="PS50051"/>
    </source>
</evidence>
<dbReference type="GO" id="GO:0016887">
    <property type="term" value="F:ATP hydrolysis activity"/>
    <property type="evidence" value="ECO:0007669"/>
    <property type="project" value="RHEA"/>
</dbReference>
<dbReference type="SMART" id="SM00350">
    <property type="entry name" value="MCM"/>
    <property type="match status" value="1"/>
</dbReference>
<dbReference type="Pfam" id="PF17855">
    <property type="entry name" value="MCM_lid"/>
    <property type="match status" value="1"/>
</dbReference>
<evidence type="ECO:0000256" key="2">
    <source>
        <dbReference type="ARBA" id="ARBA00008010"/>
    </source>
</evidence>
<dbReference type="FunCoup" id="A0A286UFD8">
    <property type="interactions" value="590"/>
</dbReference>
<dbReference type="PROSITE" id="PS50051">
    <property type="entry name" value="MCM_2"/>
    <property type="match status" value="1"/>
</dbReference>
<dbReference type="GO" id="GO:1902969">
    <property type="term" value="P:mitotic DNA replication"/>
    <property type="evidence" value="ECO:0007669"/>
    <property type="project" value="TreeGrafter"/>
</dbReference>
<keyword evidence="4 14" id="KW-0235">DNA replication</keyword>
<dbReference type="PANTHER" id="PTHR11630">
    <property type="entry name" value="DNA REPLICATION LICENSING FACTOR MCM FAMILY MEMBER"/>
    <property type="match status" value="1"/>
</dbReference>
<dbReference type="SUPFAM" id="SSF52540">
    <property type="entry name" value="P-loop containing nucleoside triphosphate hydrolases"/>
    <property type="match status" value="1"/>
</dbReference>